<organism evidence="18 19">
    <name type="scientific">Bacteroides nordii</name>
    <dbReference type="NCBI Taxonomy" id="291645"/>
    <lineage>
        <taxon>Bacteria</taxon>
        <taxon>Pseudomonadati</taxon>
        <taxon>Bacteroidota</taxon>
        <taxon>Bacteroidia</taxon>
        <taxon>Bacteroidales</taxon>
        <taxon>Bacteroidaceae</taxon>
        <taxon>Bacteroides</taxon>
    </lineage>
</organism>
<feature type="domain" description="UvrD-like helicase ATP-binding" evidence="15">
    <location>
        <begin position="7"/>
        <end position="445"/>
    </location>
</feature>
<gene>
    <name evidence="18" type="ORF">DW888_12110</name>
</gene>
<accession>A0A413VM38</accession>
<dbReference type="InterPro" id="IPR027417">
    <property type="entry name" value="P-loop_NTPase"/>
</dbReference>
<dbReference type="InterPro" id="IPR038726">
    <property type="entry name" value="PDDEXK_AddAB-type"/>
</dbReference>
<dbReference type="EC" id="5.6.2.4" evidence="12"/>
<keyword evidence="8" id="KW-0238">DNA-binding</keyword>
<keyword evidence="10" id="KW-0413">Isomerase</keyword>
<feature type="domain" description="UvrD-like helicase C-terminal" evidence="17">
    <location>
        <begin position="682"/>
        <end position="818"/>
    </location>
</feature>
<keyword evidence="3" id="KW-0227">DNA damage</keyword>
<evidence type="ECO:0000256" key="6">
    <source>
        <dbReference type="ARBA" id="ARBA00022839"/>
    </source>
</evidence>
<evidence type="ECO:0000256" key="11">
    <source>
        <dbReference type="ARBA" id="ARBA00034617"/>
    </source>
</evidence>
<reference evidence="18 19" key="1">
    <citation type="submission" date="2018-08" db="EMBL/GenBank/DDBJ databases">
        <title>A genome reference for cultivated species of the human gut microbiota.</title>
        <authorList>
            <person name="Zou Y."/>
            <person name="Xue W."/>
            <person name="Luo G."/>
        </authorList>
    </citation>
    <scope>NUCLEOTIDE SEQUENCE [LARGE SCALE GENOMIC DNA]</scope>
    <source>
        <strain evidence="18 19">AM40-30BH</strain>
    </source>
</reference>
<protein>
    <recommendedName>
        <fullName evidence="12">DNA 3'-5' helicase</fullName>
        <ecNumber evidence="12">5.6.2.4</ecNumber>
    </recommendedName>
</protein>
<evidence type="ECO:0000256" key="3">
    <source>
        <dbReference type="ARBA" id="ARBA00022763"/>
    </source>
</evidence>
<comment type="caution">
    <text evidence="18">The sequence shown here is derived from an EMBL/GenBank/DDBJ whole genome shotgun (WGS) entry which is preliminary data.</text>
</comment>
<keyword evidence="1" id="KW-0540">Nuclease</keyword>
<evidence type="ECO:0000256" key="13">
    <source>
        <dbReference type="ARBA" id="ARBA00048988"/>
    </source>
</evidence>
<evidence type="ECO:0000313" key="18">
    <source>
        <dbReference type="EMBL" id="RHB34697.1"/>
    </source>
</evidence>
<evidence type="ECO:0000256" key="7">
    <source>
        <dbReference type="ARBA" id="ARBA00022840"/>
    </source>
</evidence>
<dbReference type="GO" id="GO:0005524">
    <property type="term" value="F:ATP binding"/>
    <property type="evidence" value="ECO:0007669"/>
    <property type="project" value="UniProtKB-KW"/>
</dbReference>
<feature type="region of interest" description="Disordered" evidence="14">
    <location>
        <begin position="844"/>
        <end position="865"/>
    </location>
</feature>
<dbReference type="Proteomes" id="UP000284379">
    <property type="component" value="Unassembled WGS sequence"/>
</dbReference>
<proteinExistence type="predicted"/>
<evidence type="ECO:0000256" key="2">
    <source>
        <dbReference type="ARBA" id="ARBA00022741"/>
    </source>
</evidence>
<name>A0A413VM38_9BACE</name>
<dbReference type="RefSeq" id="WP_122201636.1">
    <property type="nucleotide sequence ID" value="NZ_CABJFV010000008.1"/>
</dbReference>
<dbReference type="InterPro" id="IPR014017">
    <property type="entry name" value="DNA_helicase_UvrD-like_C"/>
</dbReference>
<dbReference type="GO" id="GO:0043138">
    <property type="term" value="F:3'-5' DNA helicase activity"/>
    <property type="evidence" value="ECO:0007669"/>
    <property type="project" value="UniProtKB-EC"/>
</dbReference>
<dbReference type="GO" id="GO:0003677">
    <property type="term" value="F:DNA binding"/>
    <property type="evidence" value="ECO:0007669"/>
    <property type="project" value="UniProtKB-KW"/>
</dbReference>
<evidence type="ECO:0000256" key="12">
    <source>
        <dbReference type="ARBA" id="ARBA00034808"/>
    </source>
</evidence>
<dbReference type="Pfam" id="PF13361">
    <property type="entry name" value="UvrD_C"/>
    <property type="match status" value="1"/>
</dbReference>
<evidence type="ECO:0000256" key="4">
    <source>
        <dbReference type="ARBA" id="ARBA00022801"/>
    </source>
</evidence>
<keyword evidence="5 18" id="KW-0347">Helicase</keyword>
<comment type="catalytic activity">
    <reaction evidence="11">
        <text>Couples ATP hydrolysis with the unwinding of duplex DNA by translocating in the 3'-5' direction.</text>
        <dbReference type="EC" id="5.6.2.4"/>
    </reaction>
</comment>
<dbReference type="GO" id="GO:0016887">
    <property type="term" value="F:ATP hydrolysis activity"/>
    <property type="evidence" value="ECO:0007669"/>
    <property type="project" value="RHEA"/>
</dbReference>
<keyword evidence="4" id="KW-0378">Hydrolase</keyword>
<evidence type="ECO:0000256" key="9">
    <source>
        <dbReference type="ARBA" id="ARBA00023204"/>
    </source>
</evidence>
<sequence length="1059" mass="122658">MELLVYKASAGSGKTFTLAVEYIKLLILNPRAYRQILAVTFTNKATAEMKERILSQLYGIWTEDPDSDAYLKRIIEETGKQTDEIRKSAGIALSYMLHDYSRFRVETIDSFFQSVMRNLARELELSPNLNIELNNSEVLSDAVDSMIEKLAPTSPVLAWLLNYIDERIADDKRWNVSEEVKSFGRNIFDEGYIEKGEGLRQKLIENPEIIKNYRRELKEMETEALEQMKGFYDQFEGELDGHALTADDLKNGSRGIGSYFRKLNNGILGDDIRNTTVEKCLSDEKNWAAKTSPRYEDILRLAADSLMPLLNEAEKFRSRNNKIVNSCRLSMQHLNKVQLLANIDEEVRQLNRENNRFLLSDTNALLHQLVKDGDSSFVFEKIGTNIRNVMIDEFQDTSRMQWGNFKLLLLEGLSQGADSLIVGDVKQSIYRWRNGDWGILNGLNDRIEHFPIRVETLKINRRSETNVIRFNNELFTAAVEYLNTLYKNELSTDCEALQKAYSDVAQESPKEKQMGYVKVSFLEPDEEHDYPEKTLISLGEEVEQLLNSGVKQNDIAILVRKNKSIPRIADYFDKTLQYKIVSDEAFRLDASLAICMMIDALRYLSDPENRIARASLIMNYQLKIKGFEGELDALLTGAPKELLPEAFIENIKTLRLMPLYELLEELFSIFEMNRISAQDAYLFAFFDAVTDYLQSNSSELDSFIRFWEETLCNKTIPSGEIEGIRIFSIHKSKGLEFHTVLLPFCDWKMENETNNQLVWCTPAAAPFNELDIVPVNYSTQMAESVYREDYLQERLQLWVDNLNLLYVAFTRAGKNLIVWSRKGQRNTMSELLTAALPEVAHRNGTEWDEEEPYEQGELCPSSEEKKKISANKLTRKAEKLPVRMESMRHEIEFRQSNRSADFIKGIEEEESEDRFINRGRLLHTLFSAIETEKDIDTAIERLIFEGVIGSRKVEEEIREVTHKAFSMPEIQEWYSGRWQLFNECAIIYKEDGVLQTRRPDRVMMQNGQVVVVDFKFGKPNKKYNKQVQGYMQLLTRMGYSNISGYLWYVDESKIEKVRN</sequence>
<dbReference type="SUPFAM" id="SSF52540">
    <property type="entry name" value="P-loop containing nucleoside triphosphate hydrolases"/>
    <property type="match status" value="1"/>
</dbReference>
<dbReference type="Gene3D" id="3.40.50.300">
    <property type="entry name" value="P-loop containing nucleotide triphosphate hydrolases"/>
    <property type="match status" value="3"/>
</dbReference>
<dbReference type="Gene3D" id="1.10.3170.10">
    <property type="entry name" value="Recbcd, chain B, domain 2"/>
    <property type="match status" value="1"/>
</dbReference>
<keyword evidence="2" id="KW-0547">Nucleotide-binding</keyword>
<keyword evidence="7" id="KW-0067">ATP-binding</keyword>
<dbReference type="GO" id="GO:0004527">
    <property type="term" value="F:exonuclease activity"/>
    <property type="evidence" value="ECO:0007669"/>
    <property type="project" value="UniProtKB-KW"/>
</dbReference>
<dbReference type="GO" id="GO:0005829">
    <property type="term" value="C:cytosol"/>
    <property type="evidence" value="ECO:0007669"/>
    <property type="project" value="TreeGrafter"/>
</dbReference>
<dbReference type="GO" id="GO:0000725">
    <property type="term" value="P:recombinational repair"/>
    <property type="evidence" value="ECO:0007669"/>
    <property type="project" value="TreeGrafter"/>
</dbReference>
<evidence type="ECO:0000256" key="1">
    <source>
        <dbReference type="ARBA" id="ARBA00022722"/>
    </source>
</evidence>
<dbReference type="Pfam" id="PF00580">
    <property type="entry name" value="UvrD-helicase"/>
    <property type="match status" value="1"/>
</dbReference>
<evidence type="ECO:0000259" key="17">
    <source>
        <dbReference type="Pfam" id="PF13361"/>
    </source>
</evidence>
<comment type="catalytic activity">
    <reaction evidence="13">
        <text>ATP + H2O = ADP + phosphate + H(+)</text>
        <dbReference type="Rhea" id="RHEA:13065"/>
        <dbReference type="ChEBI" id="CHEBI:15377"/>
        <dbReference type="ChEBI" id="CHEBI:15378"/>
        <dbReference type="ChEBI" id="CHEBI:30616"/>
        <dbReference type="ChEBI" id="CHEBI:43474"/>
        <dbReference type="ChEBI" id="CHEBI:456216"/>
        <dbReference type="EC" id="5.6.2.4"/>
    </reaction>
</comment>
<evidence type="ECO:0000256" key="5">
    <source>
        <dbReference type="ARBA" id="ARBA00022806"/>
    </source>
</evidence>
<dbReference type="PANTHER" id="PTHR11070:SF67">
    <property type="entry name" value="DNA 3'-5' HELICASE"/>
    <property type="match status" value="1"/>
</dbReference>
<dbReference type="AlphaFoldDB" id="A0A413VM38"/>
<evidence type="ECO:0000256" key="14">
    <source>
        <dbReference type="SAM" id="MobiDB-lite"/>
    </source>
</evidence>
<evidence type="ECO:0000313" key="19">
    <source>
        <dbReference type="Proteomes" id="UP000284379"/>
    </source>
</evidence>
<evidence type="ECO:0000259" key="16">
    <source>
        <dbReference type="Pfam" id="PF12705"/>
    </source>
</evidence>
<dbReference type="Pfam" id="PF12705">
    <property type="entry name" value="PDDEXK_1"/>
    <property type="match status" value="1"/>
</dbReference>
<dbReference type="PANTHER" id="PTHR11070">
    <property type="entry name" value="UVRD / RECB / PCRA DNA HELICASE FAMILY MEMBER"/>
    <property type="match status" value="1"/>
</dbReference>
<dbReference type="InterPro" id="IPR011604">
    <property type="entry name" value="PDDEXK-like_dom_sf"/>
</dbReference>
<dbReference type="Gene3D" id="3.90.320.10">
    <property type="match status" value="1"/>
</dbReference>
<evidence type="ECO:0000256" key="8">
    <source>
        <dbReference type="ARBA" id="ARBA00023125"/>
    </source>
</evidence>
<dbReference type="EMBL" id="QSGO01000008">
    <property type="protein sequence ID" value="RHB34697.1"/>
    <property type="molecule type" value="Genomic_DNA"/>
</dbReference>
<dbReference type="InterPro" id="IPR000212">
    <property type="entry name" value="DNA_helicase_UvrD/REP"/>
</dbReference>
<keyword evidence="6" id="KW-0269">Exonuclease</keyword>
<feature type="domain" description="PD-(D/E)XK endonuclease-like" evidence="16">
    <location>
        <begin position="905"/>
        <end position="1051"/>
    </location>
</feature>
<evidence type="ECO:0000259" key="15">
    <source>
        <dbReference type="Pfam" id="PF00580"/>
    </source>
</evidence>
<evidence type="ECO:0000256" key="10">
    <source>
        <dbReference type="ARBA" id="ARBA00023235"/>
    </source>
</evidence>
<dbReference type="InterPro" id="IPR014016">
    <property type="entry name" value="UvrD-like_ATP-bd"/>
</dbReference>
<keyword evidence="9" id="KW-0234">DNA repair</keyword>